<evidence type="ECO:0000256" key="1">
    <source>
        <dbReference type="SAM" id="MobiDB-lite"/>
    </source>
</evidence>
<evidence type="ECO:0007829" key="4">
    <source>
        <dbReference type="PDB" id="5HDF"/>
    </source>
</evidence>
<feature type="region of interest" description="Disordered" evidence="1">
    <location>
        <begin position="1"/>
        <end position="20"/>
    </location>
</feature>
<protein>
    <submittedName>
        <fullName evidence="3">Hydrolase</fullName>
    </submittedName>
</protein>
<keyword evidence="3" id="KW-0378">Hydrolase</keyword>
<accession>L7PIJ2</accession>
<name>L7PIJ2_9ACTN</name>
<sequence>MTALSRLGEPPSGHDGNSEVRRIAMKRATVPVLRRVAAVCAAALLVTVGTGGPASATGTRSAICRATTVEVTLGKGTGKMWGELCRPAGSSPDTVVTMVHGATYNHNYWDFPYQPDKYSFRKMLNGAGYATFVVDRLGTGNSTVPPSSELNLTVEARQMHEVVQGLRTGRIGGTGFGKVVLAGYSLGSAVTSIEASTFHDVDAVLITALGHYNNPAGTQAIIDNGLSPNDDPVLKDRHHYDDGYATTKPGSRKHVFYADRPMDPGVLATDELTKDANVFTEAADPLVIDPAVSRAIDVPVMFALGDRDPLMCGDGYEDCSSQAALRAQEAPFWTSAPSFDVILVEDAGHGLNLVPNTRVYQDASRDWLDRVVGHG</sequence>
<dbReference type="GO" id="GO:0016787">
    <property type="term" value="F:hydrolase activity"/>
    <property type="evidence" value="ECO:0007669"/>
    <property type="project" value="UniProtKB-KW"/>
</dbReference>
<dbReference type="PDBsum" id="5HDP"/>
<dbReference type="InterPro" id="IPR029058">
    <property type="entry name" value="AB_hydrolase_fold"/>
</dbReference>
<keyword evidence="4 5" id="KW-0002">3D-structure</keyword>
<dbReference type="EMBL" id="JQ414024">
    <property type="protein sequence ID" value="AFW04549.1"/>
    <property type="molecule type" value="Genomic_DNA"/>
</dbReference>
<dbReference type="SMR" id="L7PIJ2"/>
<evidence type="ECO:0007829" key="5">
    <source>
        <dbReference type="PDB" id="5HDP"/>
    </source>
</evidence>
<dbReference type="SUPFAM" id="SSF53474">
    <property type="entry name" value="alpha/beta-Hydrolases"/>
    <property type="match status" value="1"/>
</dbReference>
<feature type="domain" description="AB hydrolase-1" evidence="2">
    <location>
        <begin position="98"/>
        <end position="359"/>
    </location>
</feature>
<feature type="disulfide bond" evidence="4 5">
    <location>
        <begin position="312"/>
        <end position="319"/>
    </location>
</feature>
<dbReference type="Pfam" id="PF12697">
    <property type="entry name" value="Abhydrolase_6"/>
    <property type="match status" value="1"/>
</dbReference>
<gene>
    <name evidence="3" type="primary">stnA</name>
</gene>
<dbReference type="PDB" id="5HDF">
    <property type="method" value="X-ray"/>
    <property type="resolution" value="2.71 A"/>
    <property type="chains" value="A/B/C/D=2-375"/>
</dbReference>
<evidence type="ECO:0000259" key="2">
    <source>
        <dbReference type="Pfam" id="PF12697"/>
    </source>
</evidence>
<reference evidence="3" key="1">
    <citation type="journal article" date="2013" name="J. Am. Chem. Soc.">
        <title>Characterization of streptonigrin biosynthesis reveals a cryptic carboxyl methylation and an unusual oxidative cleavage of a N-C bond.</title>
        <authorList>
            <person name="Xu F."/>
            <person name="Kong D."/>
            <person name="He X."/>
            <person name="Zhang Z."/>
            <person name="Han M."/>
            <person name="Xie X."/>
            <person name="Wang P."/>
            <person name="Cheng H."/>
            <person name="Tao M."/>
            <person name="Zhang L."/>
            <person name="Deng Z."/>
            <person name="Lin S."/>
        </authorList>
    </citation>
    <scope>NUCLEOTIDE SEQUENCE</scope>
    <source>
        <strain evidence="3">CGMCC 4.1223</strain>
    </source>
</reference>
<dbReference type="InterPro" id="IPR000073">
    <property type="entry name" value="AB_hydrolase_1"/>
</dbReference>
<dbReference type="PDBsum" id="5HDF"/>
<dbReference type="PDB" id="5HDP">
    <property type="method" value="X-ray"/>
    <property type="resolution" value="2.90 A"/>
    <property type="chains" value="A/B/C/D/E/F/G=2-375"/>
</dbReference>
<proteinExistence type="evidence at protein level"/>
<dbReference type="Gene3D" id="3.40.50.1820">
    <property type="entry name" value="alpha/beta hydrolase"/>
    <property type="match status" value="1"/>
</dbReference>
<evidence type="ECO:0000313" key="3">
    <source>
        <dbReference type="EMBL" id="AFW04549.1"/>
    </source>
</evidence>
<dbReference type="AlphaFoldDB" id="L7PIJ2"/>
<organism evidence="3">
    <name type="scientific">Streptomyces albus</name>
    <dbReference type="NCBI Taxonomy" id="1888"/>
    <lineage>
        <taxon>Bacteria</taxon>
        <taxon>Bacillati</taxon>
        <taxon>Actinomycetota</taxon>
        <taxon>Actinomycetes</taxon>
        <taxon>Kitasatosporales</taxon>
        <taxon>Streptomycetaceae</taxon>
        <taxon>Streptomyces</taxon>
    </lineage>
</organism>
<dbReference type="ESTHER" id="9actn-l7pij2">
    <property type="family name" value="6_AlphaBeta_hydrolase"/>
</dbReference>
<feature type="disulfide bond" evidence="4 5">
    <location>
        <begin position="64"/>
        <end position="85"/>
    </location>
</feature>
<reference evidence="4 5" key="2">
    <citation type="journal article" date="2017" name="Sci. Rep.">
        <title>Crystal Structure of StnA for the Biosynthesis of Antitumor Drug Streptonigrin Reveals a Unique Substrate Binding Mode.</title>
        <authorList>
            <person name="Qian T."/>
            <person name="Wo J."/>
            <person name="Zhang Y."/>
            <person name="Song Q."/>
            <person name="Feng G."/>
            <person name="Luo R."/>
            <person name="Lin S."/>
            <person name="Wu G."/>
            <person name="Chen H.F."/>
        </authorList>
    </citation>
    <scope>X-RAY CRYSTALLOGRAPHY (2.71 ANGSTROMS) OF 2-375</scope>
    <scope>DISULFIDE BONDS</scope>
</reference>